<dbReference type="PANTHER" id="PTHR34142:SF5">
    <property type="entry name" value="CBM1 DOMAIN-CONTAINING PROTEIN"/>
    <property type="match status" value="1"/>
</dbReference>
<evidence type="ECO:0000256" key="1">
    <source>
        <dbReference type="ARBA" id="ARBA00000966"/>
    </source>
</evidence>
<evidence type="ECO:0000256" key="6">
    <source>
        <dbReference type="RuleBase" id="RU361153"/>
    </source>
</evidence>
<dbReference type="Pfam" id="PF00150">
    <property type="entry name" value="Cellulase"/>
    <property type="match status" value="2"/>
</dbReference>
<dbReference type="OrthoDB" id="5823761at2759"/>
<dbReference type="STRING" id="1745343.A0A2J6QBN8"/>
<dbReference type="GO" id="GO:0008810">
    <property type="term" value="F:cellulase activity"/>
    <property type="evidence" value="ECO:0007669"/>
    <property type="project" value="UniProtKB-EC"/>
</dbReference>
<evidence type="ECO:0000313" key="9">
    <source>
        <dbReference type="EMBL" id="PMD23666.1"/>
    </source>
</evidence>
<evidence type="ECO:0000256" key="7">
    <source>
        <dbReference type="SAM" id="SignalP"/>
    </source>
</evidence>
<dbReference type="GO" id="GO:0009251">
    <property type="term" value="P:glucan catabolic process"/>
    <property type="evidence" value="ECO:0007669"/>
    <property type="project" value="TreeGrafter"/>
</dbReference>
<dbReference type="EMBL" id="KZ613474">
    <property type="protein sequence ID" value="PMD23666.1"/>
    <property type="molecule type" value="Genomic_DNA"/>
</dbReference>
<keyword evidence="10" id="KW-1185">Reference proteome</keyword>
<dbReference type="PANTHER" id="PTHR34142">
    <property type="entry name" value="ENDO-BETA-1,4-GLUCANASE A"/>
    <property type="match status" value="1"/>
</dbReference>
<dbReference type="InterPro" id="IPR001547">
    <property type="entry name" value="Glyco_hydro_5"/>
</dbReference>
<keyword evidence="5 6" id="KW-0326">Glycosidase</keyword>
<comment type="similarity">
    <text evidence="2 6">Belongs to the glycosyl hydrolase 5 (cellulase A) family.</text>
</comment>
<dbReference type="AlphaFoldDB" id="A0A2J6QBN8"/>
<evidence type="ECO:0000256" key="4">
    <source>
        <dbReference type="ARBA" id="ARBA00022801"/>
    </source>
</evidence>
<dbReference type="EC" id="3.2.1.4" evidence="3"/>
<keyword evidence="4 6" id="KW-0378">Hydrolase</keyword>
<feature type="signal peptide" evidence="7">
    <location>
        <begin position="1"/>
        <end position="25"/>
    </location>
</feature>
<proteinExistence type="inferred from homology"/>
<keyword evidence="7" id="KW-0732">Signal</keyword>
<evidence type="ECO:0000256" key="2">
    <source>
        <dbReference type="ARBA" id="ARBA00005641"/>
    </source>
</evidence>
<protein>
    <recommendedName>
        <fullName evidence="3">cellulase</fullName>
        <ecNumber evidence="3">3.2.1.4</ecNumber>
    </recommendedName>
</protein>
<dbReference type="SUPFAM" id="SSF51445">
    <property type="entry name" value="(Trans)glycosidases"/>
    <property type="match status" value="1"/>
</dbReference>
<dbReference type="Proteomes" id="UP000235672">
    <property type="component" value="Unassembled WGS sequence"/>
</dbReference>
<evidence type="ECO:0000313" key="10">
    <source>
        <dbReference type="Proteomes" id="UP000235672"/>
    </source>
</evidence>
<dbReference type="InterPro" id="IPR017853">
    <property type="entry name" value="GH"/>
</dbReference>
<accession>A0A2J6QBN8</accession>
<dbReference type="Gene3D" id="3.20.20.80">
    <property type="entry name" value="Glycosidases"/>
    <property type="match status" value="2"/>
</dbReference>
<gene>
    <name evidence="9" type="ORF">NA56DRAFT_669531</name>
</gene>
<evidence type="ECO:0000256" key="3">
    <source>
        <dbReference type="ARBA" id="ARBA00012601"/>
    </source>
</evidence>
<organism evidence="9 10">
    <name type="scientific">Hyaloscypha hepaticicola</name>
    <dbReference type="NCBI Taxonomy" id="2082293"/>
    <lineage>
        <taxon>Eukaryota</taxon>
        <taxon>Fungi</taxon>
        <taxon>Dikarya</taxon>
        <taxon>Ascomycota</taxon>
        <taxon>Pezizomycotina</taxon>
        <taxon>Leotiomycetes</taxon>
        <taxon>Helotiales</taxon>
        <taxon>Hyaloscyphaceae</taxon>
        <taxon>Hyaloscypha</taxon>
    </lineage>
</organism>
<feature type="chain" id="PRO_5014332111" description="cellulase" evidence="7">
    <location>
        <begin position="26"/>
        <end position="334"/>
    </location>
</feature>
<feature type="domain" description="Glycoside hydrolase family 5" evidence="8">
    <location>
        <begin position="157"/>
        <end position="300"/>
    </location>
</feature>
<reference evidence="9 10" key="1">
    <citation type="submission" date="2016-05" db="EMBL/GenBank/DDBJ databases">
        <title>A degradative enzymes factory behind the ericoid mycorrhizal symbiosis.</title>
        <authorList>
            <consortium name="DOE Joint Genome Institute"/>
            <person name="Martino E."/>
            <person name="Morin E."/>
            <person name="Grelet G."/>
            <person name="Kuo A."/>
            <person name="Kohler A."/>
            <person name="Daghino S."/>
            <person name="Barry K."/>
            <person name="Choi C."/>
            <person name="Cichocki N."/>
            <person name="Clum A."/>
            <person name="Copeland A."/>
            <person name="Hainaut M."/>
            <person name="Haridas S."/>
            <person name="Labutti K."/>
            <person name="Lindquist E."/>
            <person name="Lipzen A."/>
            <person name="Khouja H.-R."/>
            <person name="Murat C."/>
            <person name="Ohm R."/>
            <person name="Olson A."/>
            <person name="Spatafora J."/>
            <person name="Veneault-Fourrey C."/>
            <person name="Henrissat B."/>
            <person name="Grigoriev I."/>
            <person name="Martin F."/>
            <person name="Perotto S."/>
        </authorList>
    </citation>
    <scope>NUCLEOTIDE SEQUENCE [LARGE SCALE GENOMIC DNA]</scope>
    <source>
        <strain evidence="9 10">UAMH 7357</strain>
    </source>
</reference>
<name>A0A2J6QBN8_9HELO</name>
<feature type="domain" description="Glycoside hydrolase family 5" evidence="8">
    <location>
        <begin position="70"/>
        <end position="147"/>
    </location>
</feature>
<sequence>MKLSIFSRILLSSVAFALPSNIAAASSAAAPAAYGKVKYAGVNVAGFDFGCLTDGSQNISKALPPVKALGGPDEAAQMQHFVKNDNMNIFRLPVGWQYLVKNKLGGTLDSGNFAKYDQLVQACLATGASCIIDVHNYVQWNGEIIGQRSGPTNDQFPHDVDINKWAATVQLVVTAIREAGATTQIILLPGNNYTSAGNFISNGSGPALLKVTNPDGSTTNLVFDVHKYLDSDSSGTHTECTTDNVSDAFQPLATWLRTNKRMALNSETGGGNVASCQKYLCTQIAFVNANSDVYRGYVGWSAASFDPTYVLAETLTGSGSNMQDTSLVKACLAR</sequence>
<evidence type="ECO:0000259" key="8">
    <source>
        <dbReference type="Pfam" id="PF00150"/>
    </source>
</evidence>
<comment type="catalytic activity">
    <reaction evidence="1">
        <text>Endohydrolysis of (1-&gt;4)-beta-D-glucosidic linkages in cellulose, lichenin and cereal beta-D-glucans.</text>
        <dbReference type="EC" id="3.2.1.4"/>
    </reaction>
</comment>
<evidence type="ECO:0000256" key="5">
    <source>
        <dbReference type="ARBA" id="ARBA00023295"/>
    </source>
</evidence>